<proteinExistence type="predicted"/>
<organism evidence="2 3">
    <name type="scientific">Eumeta variegata</name>
    <name type="common">Bagworm moth</name>
    <name type="synonym">Eumeta japonica</name>
    <dbReference type="NCBI Taxonomy" id="151549"/>
    <lineage>
        <taxon>Eukaryota</taxon>
        <taxon>Metazoa</taxon>
        <taxon>Ecdysozoa</taxon>
        <taxon>Arthropoda</taxon>
        <taxon>Hexapoda</taxon>
        <taxon>Insecta</taxon>
        <taxon>Pterygota</taxon>
        <taxon>Neoptera</taxon>
        <taxon>Endopterygota</taxon>
        <taxon>Lepidoptera</taxon>
        <taxon>Glossata</taxon>
        <taxon>Ditrysia</taxon>
        <taxon>Tineoidea</taxon>
        <taxon>Psychidae</taxon>
        <taxon>Oiketicinae</taxon>
        <taxon>Eumeta</taxon>
    </lineage>
</organism>
<keyword evidence="3" id="KW-1185">Reference proteome</keyword>
<feature type="compositionally biased region" description="Gly residues" evidence="1">
    <location>
        <begin position="91"/>
        <end position="102"/>
    </location>
</feature>
<evidence type="ECO:0000313" key="2">
    <source>
        <dbReference type="EMBL" id="GBP38469.1"/>
    </source>
</evidence>
<dbReference type="Proteomes" id="UP000299102">
    <property type="component" value="Unassembled WGS sequence"/>
</dbReference>
<evidence type="ECO:0000256" key="1">
    <source>
        <dbReference type="SAM" id="MobiDB-lite"/>
    </source>
</evidence>
<comment type="caution">
    <text evidence="2">The sequence shown here is derived from an EMBL/GenBank/DDBJ whole genome shotgun (WGS) entry which is preliminary data.</text>
</comment>
<feature type="region of interest" description="Disordered" evidence="1">
    <location>
        <begin position="1"/>
        <end position="42"/>
    </location>
</feature>
<evidence type="ECO:0000313" key="3">
    <source>
        <dbReference type="Proteomes" id="UP000299102"/>
    </source>
</evidence>
<dbReference type="AlphaFoldDB" id="A0A4C1VIQ3"/>
<protein>
    <submittedName>
        <fullName evidence="2">Uncharacterized protein</fullName>
    </submittedName>
</protein>
<dbReference type="EMBL" id="BGZK01000349">
    <property type="protein sequence ID" value="GBP38469.1"/>
    <property type="molecule type" value="Genomic_DNA"/>
</dbReference>
<name>A0A4C1VIQ3_EUMVA</name>
<feature type="compositionally biased region" description="Basic and acidic residues" evidence="1">
    <location>
        <begin position="1"/>
        <end position="16"/>
    </location>
</feature>
<feature type="region of interest" description="Disordered" evidence="1">
    <location>
        <begin position="82"/>
        <end position="102"/>
    </location>
</feature>
<feature type="compositionally biased region" description="Basic residues" evidence="1">
    <location>
        <begin position="30"/>
        <end position="41"/>
    </location>
</feature>
<reference evidence="2 3" key="1">
    <citation type="journal article" date="2019" name="Commun. Biol.">
        <title>The bagworm genome reveals a unique fibroin gene that provides high tensile strength.</title>
        <authorList>
            <person name="Kono N."/>
            <person name="Nakamura H."/>
            <person name="Ohtoshi R."/>
            <person name="Tomita M."/>
            <person name="Numata K."/>
            <person name="Arakawa K."/>
        </authorList>
    </citation>
    <scope>NUCLEOTIDE SEQUENCE [LARGE SCALE GENOMIC DNA]</scope>
</reference>
<gene>
    <name evidence="2" type="ORF">EVAR_23675_1</name>
</gene>
<accession>A0A4C1VIQ3</accession>
<sequence length="179" mass="20333">MSHKPESIQVGRRDPAETAGGVPNPAWRCGRTRRPRRRRVGTSRLYLTRTALENKWRYNYYGSTVHDSPIKARDTFSISNRRRPSVRPRRGGGCIPATGGGSGVTLRPSMARHSGFLKKTRHVSFPKRLPAVRYRAGARITNESDDERHSFHARCIIPIVGLSARRTRPPPLRWSRLCL</sequence>